<reference evidence="3" key="1">
    <citation type="journal article" date="2014" name="BMC Genomics">
        <title>Genome sequencing of two Neorhizobium galegae strains reveals a noeT gene responsible for the unusual acetylation of the nodulation factors.</title>
        <authorList>
            <person name="Osterman J."/>
            <person name="Marsh J."/>
            <person name="Laine P.K."/>
            <person name="Zeng Z."/>
            <person name="Alatalo E."/>
            <person name="Sullivan J.T."/>
            <person name="Young J.P."/>
            <person name="Thomas-Oates J."/>
            <person name="Paulin L."/>
            <person name="Lindstrom K."/>
        </authorList>
    </citation>
    <scope>NUCLEOTIDE SEQUENCE [LARGE SCALE GENOMIC DNA]</scope>
    <source>
        <strain evidence="3">HAMBI 540</strain>
    </source>
</reference>
<gene>
    <name evidence="2" type="ORF">RG540_PA01250</name>
</gene>
<evidence type="ECO:0000256" key="1">
    <source>
        <dbReference type="SAM" id="SignalP"/>
    </source>
</evidence>
<accession>A0A068SY88</accession>
<organism evidence="2 3">
    <name type="scientific">Neorhizobium galegae bv. orientalis str. HAMBI 540</name>
    <dbReference type="NCBI Taxonomy" id="1028800"/>
    <lineage>
        <taxon>Bacteria</taxon>
        <taxon>Pseudomonadati</taxon>
        <taxon>Pseudomonadota</taxon>
        <taxon>Alphaproteobacteria</taxon>
        <taxon>Hyphomicrobiales</taxon>
        <taxon>Rhizobiaceae</taxon>
        <taxon>Rhizobium/Agrobacterium group</taxon>
        <taxon>Neorhizobium</taxon>
    </lineage>
</organism>
<sequence length="87" mass="9696">MSKFPLLVFAASLAAFTTTGGYAIAPREWYDPACNIKGNVSISSRERIFHVLGQLDYNATIISRQYGERSFCSEDEAQSAGWRKATR</sequence>
<dbReference type="EMBL" id="HG938354">
    <property type="protein sequence ID" value="CDN50804.1"/>
    <property type="molecule type" value="Genomic_DNA"/>
</dbReference>
<dbReference type="RefSeq" id="WP_041363870.1">
    <property type="nucleotide sequence ID" value="NZ_HG938354.1"/>
</dbReference>
<geneLocation type="plasmid" evidence="3">
    <name>II</name>
</geneLocation>
<keyword evidence="3" id="KW-1185">Reference proteome</keyword>
<protein>
    <recommendedName>
        <fullName evidence="4">YARHG domain-containing protein</fullName>
    </recommendedName>
</protein>
<dbReference type="KEGG" id="ngg:RG540_PA01250"/>
<proteinExistence type="predicted"/>
<feature type="chain" id="PRO_5001656451" description="YARHG domain-containing protein" evidence="1">
    <location>
        <begin position="18"/>
        <end position="87"/>
    </location>
</feature>
<keyword evidence="1" id="KW-0732">Signal</keyword>
<dbReference type="OrthoDB" id="9805504at2"/>
<evidence type="ECO:0000313" key="3">
    <source>
        <dbReference type="Proteomes" id="UP000028181"/>
    </source>
</evidence>
<feature type="signal peptide" evidence="1">
    <location>
        <begin position="1"/>
        <end position="17"/>
    </location>
</feature>
<evidence type="ECO:0000313" key="2">
    <source>
        <dbReference type="EMBL" id="CDN50804.1"/>
    </source>
</evidence>
<dbReference type="eggNOG" id="COG1525">
    <property type="taxonomic scope" value="Bacteria"/>
</dbReference>
<dbReference type="GeneID" id="24260114"/>
<evidence type="ECO:0008006" key="4">
    <source>
        <dbReference type="Google" id="ProtNLM"/>
    </source>
</evidence>
<name>A0A068SY88_NEOGA</name>
<dbReference type="Proteomes" id="UP000028181">
    <property type="component" value="Plasmid pHAMBI540a"/>
</dbReference>
<keyword evidence="2" id="KW-0614">Plasmid</keyword>
<dbReference type="HOGENOM" id="CLU_166775_1_0_5"/>
<dbReference type="AlphaFoldDB" id="A0A068SY88"/>